<dbReference type="Proteomes" id="UP000827889">
    <property type="component" value="Chromosome 1"/>
</dbReference>
<dbReference type="GO" id="GO:0042138">
    <property type="term" value="P:meiotic DNA double-strand break formation"/>
    <property type="evidence" value="ECO:0007669"/>
    <property type="project" value="InterPro"/>
</dbReference>
<dbReference type="GO" id="GO:0030674">
    <property type="term" value="F:protein-macromolecule adaptor activity"/>
    <property type="evidence" value="ECO:0007669"/>
    <property type="project" value="TreeGrafter"/>
</dbReference>
<organism evidence="1 2">
    <name type="scientific">Rhodamnia argentea</name>
    <dbReference type="NCBI Taxonomy" id="178133"/>
    <lineage>
        <taxon>Eukaryota</taxon>
        <taxon>Viridiplantae</taxon>
        <taxon>Streptophyta</taxon>
        <taxon>Embryophyta</taxon>
        <taxon>Tracheophyta</taxon>
        <taxon>Spermatophyta</taxon>
        <taxon>Magnoliopsida</taxon>
        <taxon>eudicotyledons</taxon>
        <taxon>Gunneridae</taxon>
        <taxon>Pentapetalae</taxon>
        <taxon>rosids</taxon>
        <taxon>malvids</taxon>
        <taxon>Myrtales</taxon>
        <taxon>Myrtaceae</taxon>
        <taxon>Myrtoideae</taxon>
        <taxon>Myrteae</taxon>
        <taxon>Australasian group</taxon>
        <taxon>Rhodamnia</taxon>
    </lineage>
</organism>
<name>A0A8B8QD32_9MYRT</name>
<dbReference type="InterPro" id="IPR034566">
    <property type="entry name" value="MTOPVIB_plant"/>
</dbReference>
<dbReference type="GO" id="GO:0000793">
    <property type="term" value="C:condensed chromosome"/>
    <property type="evidence" value="ECO:0007669"/>
    <property type="project" value="TreeGrafter"/>
</dbReference>
<sequence>MILFYIAPVAGETSTLGEFVGVALGSSSSLCAKKKKNLSGSGMDSVRTIPDLCHRLISFAFQRCRVSDDLCRISVALVGSLLAGSPVVRISISDTGAASCLEEFQDLRVTDEGIFAEKWDGMLAVRTTGHSFLCYLFSHRKREGHHCEVLVLLLMVEYAAGASDEEVHYYNLNLKEGSSNNWLTRLPSITKNGVRFSGTEVCLSVSEKFEVLLGGIKQFVEKMLILNIPNIAFELAVQHENVYKSCYGDAFLPNKSMPSPFSASNVERLKYGLQDYILRRRNDLDNNLGLSLNALEHLRTGMGTICSSKTSGRQNPGLVVDAVIIICEFSDQTSPCPRECGHQTQVLYFKDFSPSSISKSSLSALKSIDWKSYGLTLGNIMDQGGGVSLEWDNLPPHTHIDVIFHCYQAEVNFPPSKQKVLSERSLLKKAAKLALDDMKEKHSGVLLSDRALKIQSHAPALARTLAGLILSSNDMEFQGECLSLLGLLTGVEAEIVEECVKDKINAVIELNDRKPERCKDSVPLLFEDDRLQEMNFEDECEEGDDSYDSLDI</sequence>
<dbReference type="OrthoDB" id="1918529at2759"/>
<reference evidence="2" key="2">
    <citation type="submission" date="2025-08" db="UniProtKB">
        <authorList>
            <consortium name="RefSeq"/>
        </authorList>
    </citation>
    <scope>IDENTIFICATION</scope>
    <source>
        <tissue evidence="2">Leaf</tissue>
    </source>
</reference>
<dbReference type="RefSeq" id="XP_030545061.1">
    <property type="nucleotide sequence ID" value="XM_030689201.1"/>
</dbReference>
<gene>
    <name evidence="2" type="primary">LOC115751325</name>
</gene>
<accession>A0A8B8QD32</accession>
<keyword evidence="1" id="KW-1185">Reference proteome</keyword>
<dbReference type="PANTHER" id="PTHR36722:SF1">
    <property type="entry name" value="TYPE 2 DNA TOPOISOMERASE 6 SUBUNIT B-LIKE"/>
    <property type="match status" value="1"/>
</dbReference>
<proteinExistence type="predicted"/>
<protein>
    <submittedName>
        <fullName evidence="2">Type 2 DNA topoisomerase 6 subunit B-like isoform X1</fullName>
    </submittedName>
</protein>
<dbReference type="GeneID" id="115751325"/>
<dbReference type="GO" id="GO:0007131">
    <property type="term" value="P:reciprocal meiotic recombination"/>
    <property type="evidence" value="ECO:0007669"/>
    <property type="project" value="TreeGrafter"/>
</dbReference>
<dbReference type="PANTHER" id="PTHR36722">
    <property type="entry name" value="TYPE 2 DNA TOPOISOMERASE 6 SUBUNIT B-LIKE"/>
    <property type="match status" value="1"/>
</dbReference>
<evidence type="ECO:0000313" key="1">
    <source>
        <dbReference type="Proteomes" id="UP000827889"/>
    </source>
</evidence>
<dbReference type="AlphaFoldDB" id="A0A8B8QD32"/>
<evidence type="ECO:0000313" key="2">
    <source>
        <dbReference type="RefSeq" id="XP_030545061.1"/>
    </source>
</evidence>
<reference evidence="1" key="1">
    <citation type="submission" date="2025-05" db="UniProtKB">
        <authorList>
            <consortium name="RefSeq"/>
        </authorList>
    </citation>
    <scope>NUCLEOTIDE SEQUENCE [LARGE SCALE GENOMIC DNA]</scope>
</reference>
<dbReference type="KEGG" id="rarg:115751325"/>